<sequence>MSTGRYSEPSFHDKPTPQSEQLVAELTALRASLAAVEADLAVSGNSFRVVKRVLMKQWFLSGMLLAVILAAIYPEAGRNQAPLYPQYSVKYIAVGLIFLLSGLSLKTRELGKSALYWKYNLYFFVWVFVFSPIAWFALRYLLDLSDWFSNEDLLDGLVVMGVLPSTISSQIVLAKAMGGNDAASLFNATFTNLVGVILSPLLLVVLLGNSGSVSASKLLLDLVISILIPIVIGQFLQYAFRERLARASIPYAKISKVVLLIIIFFTFAKTFDKGVDLSWRALFGLVIILVASHLILQLLVFLSSQLPFLGFTRADTAAAIAGAAHKTVAVGITLIQLMYDDDESGPVSIPLLLYHPLQLLITGALVGRVRSWLMAGSTLLPTASSPSSSSSSSSALTTAVSANTCSTSSSASS</sequence>
<accession>A0A0L0DGA2</accession>
<dbReference type="Proteomes" id="UP000054408">
    <property type="component" value="Unassembled WGS sequence"/>
</dbReference>
<feature type="transmembrane region" description="Helical" evidence="1">
    <location>
        <begin position="218"/>
        <end position="239"/>
    </location>
</feature>
<dbReference type="InterPro" id="IPR016833">
    <property type="entry name" value="Put_Na-Bile_cotransptr"/>
</dbReference>
<dbReference type="PANTHER" id="PTHR18640:SF5">
    <property type="entry name" value="SODIUM_BILE ACID COTRANSPORTER 7"/>
    <property type="match status" value="1"/>
</dbReference>
<proteinExistence type="predicted"/>
<feature type="transmembrane region" description="Helical" evidence="1">
    <location>
        <begin position="185"/>
        <end position="206"/>
    </location>
</feature>
<keyword evidence="1" id="KW-1133">Transmembrane helix</keyword>
<dbReference type="InterPro" id="IPR038770">
    <property type="entry name" value="Na+/solute_symporter_sf"/>
</dbReference>
<evidence type="ECO:0000313" key="2">
    <source>
        <dbReference type="EMBL" id="KNC51359.1"/>
    </source>
</evidence>
<reference evidence="2 3" key="1">
    <citation type="submission" date="2010-05" db="EMBL/GenBank/DDBJ databases">
        <title>The Genome Sequence of Thecamonas trahens ATCC 50062.</title>
        <authorList>
            <consortium name="The Broad Institute Genome Sequencing Platform"/>
            <person name="Russ C."/>
            <person name="Cuomo C."/>
            <person name="Shea T."/>
            <person name="Young S.K."/>
            <person name="Zeng Q."/>
            <person name="Koehrsen M."/>
            <person name="Haas B."/>
            <person name="Borodovsky M."/>
            <person name="Guigo R."/>
            <person name="Alvarado L."/>
            <person name="Berlin A."/>
            <person name="Bochicchio J."/>
            <person name="Borenstein D."/>
            <person name="Chapman S."/>
            <person name="Chen Z."/>
            <person name="Freedman E."/>
            <person name="Gellesch M."/>
            <person name="Goldberg J."/>
            <person name="Griggs A."/>
            <person name="Gujja S."/>
            <person name="Heilman E."/>
            <person name="Heiman D."/>
            <person name="Hepburn T."/>
            <person name="Howarth C."/>
            <person name="Jen D."/>
            <person name="Larson L."/>
            <person name="Mehta T."/>
            <person name="Park D."/>
            <person name="Pearson M."/>
            <person name="Roberts A."/>
            <person name="Saif S."/>
            <person name="Shenoy N."/>
            <person name="Sisk P."/>
            <person name="Stolte C."/>
            <person name="Sykes S."/>
            <person name="Thomson T."/>
            <person name="Walk T."/>
            <person name="White J."/>
            <person name="Yandava C."/>
            <person name="Burger G."/>
            <person name="Gray M.W."/>
            <person name="Holland P.W.H."/>
            <person name="King N."/>
            <person name="Lang F.B.F."/>
            <person name="Roger A.J."/>
            <person name="Ruiz-Trillo I."/>
            <person name="Lander E."/>
            <person name="Nusbaum C."/>
        </authorList>
    </citation>
    <scope>NUCLEOTIDE SEQUENCE [LARGE SCALE GENOMIC DNA]</scope>
    <source>
        <strain evidence="2 3">ATCC 50062</strain>
    </source>
</reference>
<feature type="transmembrane region" description="Helical" evidence="1">
    <location>
        <begin position="58"/>
        <end position="76"/>
    </location>
</feature>
<name>A0A0L0DGA2_THETB</name>
<dbReference type="GeneID" id="25566304"/>
<feature type="transmembrane region" description="Helical" evidence="1">
    <location>
        <begin position="119"/>
        <end position="141"/>
    </location>
</feature>
<dbReference type="STRING" id="461836.A0A0L0DGA2"/>
<feature type="transmembrane region" description="Helical" evidence="1">
    <location>
        <begin position="351"/>
        <end position="369"/>
    </location>
</feature>
<feature type="transmembrane region" description="Helical" evidence="1">
    <location>
        <begin position="251"/>
        <end position="271"/>
    </location>
</feature>
<feature type="transmembrane region" description="Helical" evidence="1">
    <location>
        <begin position="314"/>
        <end position="339"/>
    </location>
</feature>
<organism evidence="2 3">
    <name type="scientific">Thecamonas trahens ATCC 50062</name>
    <dbReference type="NCBI Taxonomy" id="461836"/>
    <lineage>
        <taxon>Eukaryota</taxon>
        <taxon>Apusozoa</taxon>
        <taxon>Apusomonadida</taxon>
        <taxon>Apusomonadidae</taxon>
        <taxon>Thecamonas</taxon>
    </lineage>
</organism>
<keyword evidence="1" id="KW-0812">Transmembrane</keyword>
<feature type="transmembrane region" description="Helical" evidence="1">
    <location>
        <begin position="88"/>
        <end position="107"/>
    </location>
</feature>
<keyword evidence="3" id="KW-1185">Reference proteome</keyword>
<feature type="transmembrane region" description="Helical" evidence="1">
    <location>
        <begin position="277"/>
        <end position="302"/>
    </location>
</feature>
<dbReference type="EMBL" id="GL349466">
    <property type="protein sequence ID" value="KNC51359.1"/>
    <property type="molecule type" value="Genomic_DNA"/>
</dbReference>
<dbReference type="Pfam" id="PF13593">
    <property type="entry name" value="SBF_like"/>
    <property type="match status" value="1"/>
</dbReference>
<feature type="transmembrane region" description="Helical" evidence="1">
    <location>
        <begin position="153"/>
        <end position="173"/>
    </location>
</feature>
<keyword evidence="1" id="KW-0472">Membrane</keyword>
<gene>
    <name evidence="2" type="ORF">AMSG_07375</name>
</gene>
<dbReference type="PANTHER" id="PTHR18640">
    <property type="entry name" value="SOLUTE CARRIER FAMILY 10 MEMBER 7"/>
    <property type="match status" value="1"/>
</dbReference>
<dbReference type="OMA" id="HICQLFI"/>
<evidence type="ECO:0000313" key="3">
    <source>
        <dbReference type="Proteomes" id="UP000054408"/>
    </source>
</evidence>
<dbReference type="RefSeq" id="XP_013756277.1">
    <property type="nucleotide sequence ID" value="XM_013900823.1"/>
</dbReference>
<evidence type="ECO:0000256" key="1">
    <source>
        <dbReference type="SAM" id="Phobius"/>
    </source>
</evidence>
<dbReference type="Gene3D" id="1.20.1530.20">
    <property type="match status" value="1"/>
</dbReference>
<dbReference type="eggNOG" id="KOG4821">
    <property type="taxonomic scope" value="Eukaryota"/>
</dbReference>
<protein>
    <submittedName>
        <fullName evidence="2">Sodium/bile acid cotransporter 7</fullName>
    </submittedName>
</protein>
<dbReference type="OrthoDB" id="188035at2759"/>
<dbReference type="AlphaFoldDB" id="A0A0L0DGA2"/>
<dbReference type="GO" id="GO:0005886">
    <property type="term" value="C:plasma membrane"/>
    <property type="evidence" value="ECO:0007669"/>
    <property type="project" value="TreeGrafter"/>
</dbReference>